<keyword evidence="2" id="KW-1185">Reference proteome</keyword>
<gene>
    <name evidence="1" type="ordered locus">SCATT_38960</name>
</gene>
<sequence>MLDPVFVTHTYDSARGHRSVPGHRLIRSKGCTTRRQRVMRNAPGCW</sequence>
<organism evidence="1 2">
    <name type="scientific">Streptantibioticus cattleyicolor (strain ATCC 35852 / DSM 46488 / JCM 4925 / NBRC 14057 / NRRL 8057)</name>
    <name type="common">Streptomyces cattleya</name>
    <dbReference type="NCBI Taxonomy" id="1003195"/>
    <lineage>
        <taxon>Bacteria</taxon>
        <taxon>Bacillati</taxon>
        <taxon>Actinomycetota</taxon>
        <taxon>Actinomycetes</taxon>
        <taxon>Kitasatosporales</taxon>
        <taxon>Streptomycetaceae</taxon>
        <taxon>Streptantibioticus</taxon>
    </lineage>
</organism>
<dbReference type="KEGG" id="scy:SCATT_38960"/>
<dbReference type="EMBL" id="CP003219">
    <property type="protein sequence ID" value="AEW96267.1"/>
    <property type="molecule type" value="Genomic_DNA"/>
</dbReference>
<dbReference type="HOGENOM" id="CLU_3189401_0_0_11"/>
<dbReference type="AlphaFoldDB" id="G8WSN3"/>
<accession>G8WSN3</accession>
<evidence type="ECO:0000313" key="1">
    <source>
        <dbReference type="EMBL" id="AEW96267.1"/>
    </source>
</evidence>
<reference evidence="2" key="1">
    <citation type="submission" date="2011-12" db="EMBL/GenBank/DDBJ databases">
        <title>Complete genome sequence of Streptomyces cattleya strain DSM 46488.</title>
        <authorList>
            <person name="Ou H.-Y."/>
            <person name="Li P."/>
            <person name="Zhao C."/>
            <person name="O'Hagan D."/>
            <person name="Deng Z."/>
        </authorList>
    </citation>
    <scope>NUCLEOTIDE SEQUENCE [LARGE SCALE GENOMIC DNA]</scope>
    <source>
        <strain evidence="2">ATCC 35852 / DSM 46488 / JCM 4925 / NBRC 14057 / NRRL 8057</strain>
    </source>
</reference>
<protein>
    <submittedName>
        <fullName evidence="1">Uncharacterized protein</fullName>
    </submittedName>
</protein>
<proteinExistence type="predicted"/>
<evidence type="ECO:0000313" key="2">
    <source>
        <dbReference type="Proteomes" id="UP000007842"/>
    </source>
</evidence>
<name>G8WSN3_STREN</name>
<dbReference type="Proteomes" id="UP000007842">
    <property type="component" value="Chromosome"/>
</dbReference>